<dbReference type="InterPro" id="IPR001525">
    <property type="entry name" value="C5_MeTfrase"/>
</dbReference>
<evidence type="ECO:0000256" key="2">
    <source>
        <dbReference type="ARBA" id="ARBA00022679"/>
    </source>
</evidence>
<dbReference type="Proteomes" id="UP000199337">
    <property type="component" value="Unassembled WGS sequence"/>
</dbReference>
<protein>
    <recommendedName>
        <fullName evidence="7">Cytosine-specific methyltransferase</fullName>
        <ecNumber evidence="7">2.1.1.37</ecNumber>
    </recommendedName>
</protein>
<organism evidence="8 9">
    <name type="scientific">Desulfotruncus arcticus DSM 17038</name>
    <dbReference type="NCBI Taxonomy" id="1121424"/>
    <lineage>
        <taxon>Bacteria</taxon>
        <taxon>Bacillati</taxon>
        <taxon>Bacillota</taxon>
        <taxon>Clostridia</taxon>
        <taxon>Eubacteriales</taxon>
        <taxon>Desulfallaceae</taxon>
        <taxon>Desulfotruncus</taxon>
    </lineage>
</organism>
<dbReference type="PROSITE" id="PS00094">
    <property type="entry name" value="C5_MTASE_1"/>
    <property type="match status" value="1"/>
</dbReference>
<evidence type="ECO:0000256" key="3">
    <source>
        <dbReference type="ARBA" id="ARBA00022691"/>
    </source>
</evidence>
<dbReference type="SUPFAM" id="SSF53335">
    <property type="entry name" value="S-adenosyl-L-methionine-dependent methyltransferases"/>
    <property type="match status" value="1"/>
</dbReference>
<dbReference type="InterPro" id="IPR029063">
    <property type="entry name" value="SAM-dependent_MTases_sf"/>
</dbReference>
<dbReference type="PROSITE" id="PS00095">
    <property type="entry name" value="C5_MTASE_2"/>
    <property type="match status" value="1"/>
</dbReference>
<keyword evidence="3 5" id="KW-0949">S-adenosyl-L-methionine</keyword>
<reference evidence="9" key="1">
    <citation type="submission" date="2016-10" db="EMBL/GenBank/DDBJ databases">
        <authorList>
            <person name="Varghese N."/>
            <person name="Submissions S."/>
        </authorList>
    </citation>
    <scope>NUCLEOTIDE SEQUENCE [LARGE SCALE GENOMIC DNA]</scope>
    <source>
        <strain evidence="9">DSM 17038</strain>
    </source>
</reference>
<dbReference type="InterPro" id="IPR018117">
    <property type="entry name" value="C5_DNA_meth_AS"/>
</dbReference>
<accession>A0A1I2YT46</accession>
<keyword evidence="4" id="KW-0680">Restriction system</keyword>
<keyword evidence="2 5" id="KW-0808">Transferase</keyword>
<keyword evidence="9" id="KW-1185">Reference proteome</keyword>
<dbReference type="NCBIfam" id="TIGR00675">
    <property type="entry name" value="dcm"/>
    <property type="match status" value="1"/>
</dbReference>
<dbReference type="Pfam" id="PF00145">
    <property type="entry name" value="DNA_methylase"/>
    <property type="match status" value="1"/>
</dbReference>
<dbReference type="InterPro" id="IPR031303">
    <property type="entry name" value="C5_meth_CS"/>
</dbReference>
<evidence type="ECO:0000256" key="7">
    <source>
        <dbReference type="RuleBase" id="RU000417"/>
    </source>
</evidence>
<dbReference type="STRING" id="341036.SAMN05660649_04583"/>
<dbReference type="EMBL" id="FOOX01000023">
    <property type="protein sequence ID" value="SFH28812.1"/>
    <property type="molecule type" value="Genomic_DNA"/>
</dbReference>
<sequence length="376" mass="43030">MPYRMIDLCAGIGGIRKSFELTGQFVNVLSSEIDRYACTTYEHLFGENPRNDLTTEEFKRQAEKVQFEVLLAGFPCQTFSRVGLGEGFENEEKGKIFFHIAEIIRRTRPQAIFLENVDHLVTRDKGKTFKAIIEKLEIDLNYKIIGTIKNTDGSLSYHRRNFIRNSRDFGVPQNRPRTYIIGFDRGFFDQDAVSRLPNDLPERRAEPLYGNLNTVLEPNVELKYYMSSGYFETLIRHRERQAKKGYGFGYRIVNAPEIENPVANTLLATGGSGRERNLIYDPRDGIAGMEIRGKKTPLNDKGIRVMTPTEWGKLQGFVNYAFLDENGIDGFSFPDGIPNIQRYKQFGNSVTIPVVEQMALFILDCFERLGNFPPVD</sequence>
<comment type="similarity">
    <text evidence="5 6">Belongs to the class I-like SAM-binding methyltransferase superfamily. C5-methyltransferase family.</text>
</comment>
<evidence type="ECO:0000256" key="5">
    <source>
        <dbReference type="PROSITE-ProRule" id="PRU01016"/>
    </source>
</evidence>
<evidence type="ECO:0000256" key="4">
    <source>
        <dbReference type="ARBA" id="ARBA00022747"/>
    </source>
</evidence>
<comment type="catalytic activity">
    <reaction evidence="7">
        <text>a 2'-deoxycytidine in DNA + S-adenosyl-L-methionine = a 5-methyl-2'-deoxycytidine in DNA + S-adenosyl-L-homocysteine + H(+)</text>
        <dbReference type="Rhea" id="RHEA:13681"/>
        <dbReference type="Rhea" id="RHEA-COMP:11369"/>
        <dbReference type="Rhea" id="RHEA-COMP:11370"/>
        <dbReference type="ChEBI" id="CHEBI:15378"/>
        <dbReference type="ChEBI" id="CHEBI:57856"/>
        <dbReference type="ChEBI" id="CHEBI:59789"/>
        <dbReference type="ChEBI" id="CHEBI:85452"/>
        <dbReference type="ChEBI" id="CHEBI:85454"/>
        <dbReference type="EC" id="2.1.1.37"/>
    </reaction>
</comment>
<proteinExistence type="inferred from homology"/>
<dbReference type="AlphaFoldDB" id="A0A1I2YT46"/>
<dbReference type="GO" id="GO:0032259">
    <property type="term" value="P:methylation"/>
    <property type="evidence" value="ECO:0007669"/>
    <property type="project" value="UniProtKB-KW"/>
</dbReference>
<dbReference type="Gene3D" id="3.40.50.150">
    <property type="entry name" value="Vaccinia Virus protein VP39"/>
    <property type="match status" value="1"/>
</dbReference>
<gene>
    <name evidence="8" type="ORF">SAMN05660649_04583</name>
</gene>
<evidence type="ECO:0000313" key="9">
    <source>
        <dbReference type="Proteomes" id="UP000199337"/>
    </source>
</evidence>
<feature type="active site" evidence="5">
    <location>
        <position position="76"/>
    </location>
</feature>
<dbReference type="GO" id="GO:0009307">
    <property type="term" value="P:DNA restriction-modification system"/>
    <property type="evidence" value="ECO:0007669"/>
    <property type="project" value="UniProtKB-KW"/>
</dbReference>
<dbReference type="RefSeq" id="WP_092474831.1">
    <property type="nucleotide sequence ID" value="NZ_FOOX01000023.1"/>
</dbReference>
<dbReference type="OrthoDB" id="9813719at2"/>
<dbReference type="PANTHER" id="PTHR46098:SF1">
    <property type="entry name" value="TRNA (CYTOSINE(38)-C(5))-METHYLTRANSFERASE"/>
    <property type="match status" value="1"/>
</dbReference>
<dbReference type="InterPro" id="IPR050750">
    <property type="entry name" value="C5-MTase"/>
</dbReference>
<dbReference type="PRINTS" id="PR00105">
    <property type="entry name" value="C5METTRFRASE"/>
</dbReference>
<dbReference type="GO" id="GO:0003886">
    <property type="term" value="F:DNA (cytosine-5-)-methyltransferase activity"/>
    <property type="evidence" value="ECO:0007669"/>
    <property type="project" value="UniProtKB-EC"/>
</dbReference>
<dbReference type="PANTHER" id="PTHR46098">
    <property type="entry name" value="TRNA (CYTOSINE(38)-C(5))-METHYLTRANSFERASE"/>
    <property type="match status" value="1"/>
</dbReference>
<keyword evidence="1 5" id="KW-0489">Methyltransferase</keyword>
<name>A0A1I2YT46_9FIRM</name>
<evidence type="ECO:0000313" key="8">
    <source>
        <dbReference type="EMBL" id="SFH28812.1"/>
    </source>
</evidence>
<evidence type="ECO:0000256" key="6">
    <source>
        <dbReference type="RuleBase" id="RU000416"/>
    </source>
</evidence>
<dbReference type="PROSITE" id="PS51679">
    <property type="entry name" value="SAM_MT_C5"/>
    <property type="match status" value="1"/>
</dbReference>
<evidence type="ECO:0000256" key="1">
    <source>
        <dbReference type="ARBA" id="ARBA00022603"/>
    </source>
</evidence>
<dbReference type="EC" id="2.1.1.37" evidence="7"/>
<dbReference type="Gene3D" id="3.90.120.30">
    <property type="match status" value="1"/>
</dbReference>